<feature type="compositionally biased region" description="Basic and acidic residues" evidence="1">
    <location>
        <begin position="247"/>
        <end position="258"/>
    </location>
</feature>
<proteinExistence type="predicted"/>
<evidence type="ECO:0000313" key="3">
    <source>
        <dbReference type="EMBL" id="MBA8809301.1"/>
    </source>
</evidence>
<dbReference type="AlphaFoldDB" id="A0A7W3JAJ7"/>
<sequence length="366" mass="38397">MSTTTDAPRSSSRRLVLGGAVSVAVISTVSAYLAMVGFGRDVLGMDAATAYTTAGVFELSLVTVALLAREAARDNRPGGTLLTLTWALSSASGVFAAVHEVYLGHPAGAVLFRFVVPLLAALMWHLALIGDRHLASGASWSSMRQTARMHRLFLTVEDAARVHEAGTRTPGGRRAIERAEAKRRKARAVALRTVPPEQMRAHVAAWLESLSAVADGTADVARMHIETNQRVAGLAVAAPVQTAPDYEARAAESVRSELESMTGPDRSTPRRSVRSGNRPKPRRSAVRSGAVRADRSAHLAVVSGLLDQTPDATGPAAQAALADAGHTVSDGHARRLLREARAAAQEPTADATAAAVVEAAPVLVEA</sequence>
<keyword evidence="2" id="KW-0812">Transmembrane</keyword>
<evidence type="ECO:0000313" key="4">
    <source>
        <dbReference type="Proteomes" id="UP000540568"/>
    </source>
</evidence>
<accession>A0A7W3JAJ7</accession>
<dbReference type="Proteomes" id="UP000540568">
    <property type="component" value="Unassembled WGS sequence"/>
</dbReference>
<feature type="transmembrane region" description="Helical" evidence="2">
    <location>
        <begin position="15"/>
        <end position="36"/>
    </location>
</feature>
<keyword evidence="2" id="KW-0472">Membrane</keyword>
<feature type="transmembrane region" description="Helical" evidence="2">
    <location>
        <begin position="48"/>
        <end position="68"/>
    </location>
</feature>
<name>A0A7W3JAJ7_9MICO</name>
<feature type="transmembrane region" description="Helical" evidence="2">
    <location>
        <begin position="80"/>
        <end position="98"/>
    </location>
</feature>
<dbReference type="RefSeq" id="WP_182618080.1">
    <property type="nucleotide sequence ID" value="NZ_BAAATF010000011.1"/>
</dbReference>
<evidence type="ECO:0000256" key="1">
    <source>
        <dbReference type="SAM" id="MobiDB-lite"/>
    </source>
</evidence>
<keyword evidence="2" id="KW-1133">Transmembrane helix</keyword>
<evidence type="ECO:0000256" key="2">
    <source>
        <dbReference type="SAM" id="Phobius"/>
    </source>
</evidence>
<feature type="transmembrane region" description="Helical" evidence="2">
    <location>
        <begin position="110"/>
        <end position="129"/>
    </location>
</feature>
<organism evidence="3 4">
    <name type="scientific">Promicromonospora sukumoe</name>
    <dbReference type="NCBI Taxonomy" id="88382"/>
    <lineage>
        <taxon>Bacteria</taxon>
        <taxon>Bacillati</taxon>
        <taxon>Actinomycetota</taxon>
        <taxon>Actinomycetes</taxon>
        <taxon>Micrococcales</taxon>
        <taxon>Promicromonosporaceae</taxon>
        <taxon>Promicromonospora</taxon>
    </lineage>
</organism>
<evidence type="ECO:0008006" key="5">
    <source>
        <dbReference type="Google" id="ProtNLM"/>
    </source>
</evidence>
<dbReference type="EMBL" id="JACGWV010000001">
    <property type="protein sequence ID" value="MBA8809301.1"/>
    <property type="molecule type" value="Genomic_DNA"/>
</dbReference>
<reference evidence="3 4" key="1">
    <citation type="submission" date="2020-07" db="EMBL/GenBank/DDBJ databases">
        <title>Sequencing the genomes of 1000 actinobacteria strains.</title>
        <authorList>
            <person name="Klenk H.-P."/>
        </authorList>
    </citation>
    <scope>NUCLEOTIDE SEQUENCE [LARGE SCALE GENOMIC DNA]</scope>
    <source>
        <strain evidence="3 4">DSM 44121</strain>
    </source>
</reference>
<protein>
    <recommendedName>
        <fullName evidence="5">DUF2637 domain-containing protein</fullName>
    </recommendedName>
</protein>
<feature type="region of interest" description="Disordered" evidence="1">
    <location>
        <begin position="247"/>
        <end position="292"/>
    </location>
</feature>
<keyword evidence="4" id="KW-1185">Reference proteome</keyword>
<feature type="compositionally biased region" description="Basic residues" evidence="1">
    <location>
        <begin position="269"/>
        <end position="285"/>
    </location>
</feature>
<gene>
    <name evidence="3" type="ORF">FHX71_003243</name>
</gene>
<comment type="caution">
    <text evidence="3">The sequence shown here is derived from an EMBL/GenBank/DDBJ whole genome shotgun (WGS) entry which is preliminary data.</text>
</comment>